<evidence type="ECO:0000313" key="2">
    <source>
        <dbReference type="Proteomes" id="UP000006054"/>
    </source>
</evidence>
<dbReference type="EMBL" id="CP003345">
    <property type="protein sequence ID" value="AFM03092.1"/>
    <property type="molecule type" value="Genomic_DNA"/>
</dbReference>
<evidence type="ECO:0000313" key="1">
    <source>
        <dbReference type="EMBL" id="AFM03092.1"/>
    </source>
</evidence>
<dbReference type="OrthoDB" id="9808140at2"/>
<dbReference type="eggNOG" id="COG2227">
    <property type="taxonomic scope" value="Bacteria"/>
</dbReference>
<organism evidence="1 2">
    <name type="scientific">Bernardetia litoralis (strain ATCC 23117 / DSM 6794 / NBRC 15988 / NCIMB 1366 / Fx l1 / Sio-4)</name>
    <name type="common">Flexibacter litoralis</name>
    <dbReference type="NCBI Taxonomy" id="880071"/>
    <lineage>
        <taxon>Bacteria</taxon>
        <taxon>Pseudomonadati</taxon>
        <taxon>Bacteroidota</taxon>
        <taxon>Cytophagia</taxon>
        <taxon>Cytophagales</taxon>
        <taxon>Bernardetiaceae</taxon>
        <taxon>Bernardetia</taxon>
    </lineage>
</organism>
<name>I4AGK7_BERLS</name>
<gene>
    <name evidence="1" type="ordered locus">Fleli_0628</name>
</gene>
<accession>I4AGK7</accession>
<dbReference type="HOGENOM" id="CLU_1213352_0_0_10"/>
<proteinExistence type="predicted"/>
<sequence length="228" mass="26633">MENPFSSTPDQVPSTYYLQLTAAFVRGKLNTPSATQTYFKKPLEDLIHEENHELVKLGEEKKLDLDFLKKEEPAPYLDKLFGVLRGVQPDQVLNLEKKQTDFIWQLVDEFHYLPTIALSMDEKQVDRIKKMYKGGFTTLSTKENLPFPKLQGYPSNQFDVVTSTDGFETQEELMEALPELARITKRFIILTFPENFNQKLVRDYLESQNILQFRIEKPEKYCILIGRK</sequence>
<dbReference type="SUPFAM" id="SSF53335">
    <property type="entry name" value="S-adenosyl-L-methionine-dependent methyltransferases"/>
    <property type="match status" value="1"/>
</dbReference>
<dbReference type="AlphaFoldDB" id="I4AGK7"/>
<dbReference type="RefSeq" id="WP_014796551.1">
    <property type="nucleotide sequence ID" value="NC_018018.1"/>
</dbReference>
<keyword evidence="2" id="KW-1185">Reference proteome</keyword>
<dbReference type="STRING" id="880071.Fleli_0628"/>
<evidence type="ECO:0008006" key="3">
    <source>
        <dbReference type="Google" id="ProtNLM"/>
    </source>
</evidence>
<dbReference type="KEGG" id="fli:Fleli_0628"/>
<dbReference type="Gene3D" id="3.40.50.150">
    <property type="entry name" value="Vaccinia Virus protein VP39"/>
    <property type="match status" value="1"/>
</dbReference>
<dbReference type="Proteomes" id="UP000006054">
    <property type="component" value="Chromosome"/>
</dbReference>
<dbReference type="InterPro" id="IPR029063">
    <property type="entry name" value="SAM-dependent_MTases_sf"/>
</dbReference>
<reference evidence="2" key="1">
    <citation type="submission" date="2012-06" db="EMBL/GenBank/DDBJ databases">
        <title>The complete genome of Flexibacter litoralis DSM 6794.</title>
        <authorList>
            <person name="Lucas S."/>
            <person name="Copeland A."/>
            <person name="Lapidus A."/>
            <person name="Glavina del Rio T."/>
            <person name="Dalin E."/>
            <person name="Tice H."/>
            <person name="Bruce D."/>
            <person name="Goodwin L."/>
            <person name="Pitluck S."/>
            <person name="Peters L."/>
            <person name="Ovchinnikova G."/>
            <person name="Lu M."/>
            <person name="Kyrpides N."/>
            <person name="Mavromatis K."/>
            <person name="Ivanova N."/>
            <person name="Brettin T."/>
            <person name="Detter J.C."/>
            <person name="Han C."/>
            <person name="Larimer F."/>
            <person name="Land M."/>
            <person name="Hauser L."/>
            <person name="Markowitz V."/>
            <person name="Cheng J.-F."/>
            <person name="Hugenholtz P."/>
            <person name="Woyke T."/>
            <person name="Wu D."/>
            <person name="Spring S."/>
            <person name="Lang E."/>
            <person name="Kopitz M."/>
            <person name="Brambilla E."/>
            <person name="Klenk H.-P."/>
            <person name="Eisen J.A."/>
        </authorList>
    </citation>
    <scope>NUCLEOTIDE SEQUENCE [LARGE SCALE GENOMIC DNA]</scope>
    <source>
        <strain evidence="2">ATCC 23117 / DSM 6794 / NBRC 15988 / NCIMB 1366 / Sio-4</strain>
    </source>
</reference>
<protein>
    <recommendedName>
        <fullName evidence="3">Methyltransferase type 11 domain-containing protein</fullName>
    </recommendedName>
</protein>